<keyword evidence="1" id="KW-0812">Transmembrane</keyword>
<dbReference type="PIRSF" id="PIRSF007580">
    <property type="entry name" value="UCP07580"/>
    <property type="match status" value="1"/>
</dbReference>
<name>I4B0K4_TURPD</name>
<dbReference type="Proteomes" id="UP000006048">
    <property type="component" value="Chromosome"/>
</dbReference>
<dbReference type="KEGG" id="tpx:Turpa_0149"/>
<dbReference type="HOGENOM" id="CLU_051636_0_0_12"/>
<keyword evidence="1" id="KW-1133">Transmembrane helix</keyword>
<evidence type="ECO:0000256" key="1">
    <source>
        <dbReference type="SAM" id="Phobius"/>
    </source>
</evidence>
<dbReference type="PANTHER" id="PTHR39456">
    <property type="entry name" value="METAL-DEPENDENT HYDROLASE"/>
    <property type="match status" value="1"/>
</dbReference>
<sequence length="301" mass="34851">MKDTREFMAAEAVKMNGAAVGIPTRNLQFKHPDEVPRYFAYNGSVVGTTLKAVFSAIFPPGERYFVESVRHFRDQVKDPVLKAKITGFIGQEAMHGREHEELNEWFEKRGFDMAFPEAQIKFSLWLCERFSPSQQLAITTLAEHFTAHLAEEWLTHEEFRGSTHAEMLKLWTWHGIEELEHKEVAYDLLQQVSENEHLERILAVPIIVTCMVPGILTSWAYLIAREGKLFDVQRNLSDLWALFKPGGFLTNVLVQMPQFLMKDFHPNQRDTRALVERYRQEYFSEKGTVAEEFKNRKAVAG</sequence>
<dbReference type="EMBL" id="CP002959">
    <property type="protein sequence ID" value="AFM10811.1"/>
    <property type="molecule type" value="Genomic_DNA"/>
</dbReference>
<gene>
    <name evidence="2" type="ordered locus">Turpa_0149</name>
</gene>
<accession>I4B0K4</accession>
<dbReference type="Pfam" id="PF10118">
    <property type="entry name" value="Metal_hydrol"/>
    <property type="match status" value="1"/>
</dbReference>
<dbReference type="InterPro" id="IPR016516">
    <property type="entry name" value="UCP07580"/>
</dbReference>
<feature type="transmembrane region" description="Helical" evidence="1">
    <location>
        <begin position="201"/>
        <end position="224"/>
    </location>
</feature>
<protein>
    <recommendedName>
        <fullName evidence="4">Metal-dependent hydrolase</fullName>
    </recommendedName>
</protein>
<dbReference type="AlphaFoldDB" id="I4B0K4"/>
<reference evidence="2 3" key="1">
    <citation type="submission" date="2012-06" db="EMBL/GenBank/DDBJ databases">
        <title>The complete chromosome of genome of Turneriella parva DSM 21527.</title>
        <authorList>
            <consortium name="US DOE Joint Genome Institute (JGI-PGF)"/>
            <person name="Lucas S."/>
            <person name="Han J."/>
            <person name="Lapidus A."/>
            <person name="Bruce D."/>
            <person name="Goodwin L."/>
            <person name="Pitluck S."/>
            <person name="Peters L."/>
            <person name="Kyrpides N."/>
            <person name="Mavromatis K."/>
            <person name="Ivanova N."/>
            <person name="Mikhailova N."/>
            <person name="Chertkov O."/>
            <person name="Detter J.C."/>
            <person name="Tapia R."/>
            <person name="Han C."/>
            <person name="Land M."/>
            <person name="Hauser L."/>
            <person name="Markowitz V."/>
            <person name="Cheng J.-F."/>
            <person name="Hugenholtz P."/>
            <person name="Woyke T."/>
            <person name="Wu D."/>
            <person name="Gronow S."/>
            <person name="Wellnitz S."/>
            <person name="Brambilla E."/>
            <person name="Klenk H.-P."/>
            <person name="Eisen J.A."/>
        </authorList>
    </citation>
    <scope>NUCLEOTIDE SEQUENCE [LARGE SCALE GENOMIC DNA]</scope>
    <source>
        <strain evidence="3">ATCC BAA-1111 / DSM 21527 / NCTC 11395 / H</strain>
    </source>
</reference>
<evidence type="ECO:0000313" key="2">
    <source>
        <dbReference type="EMBL" id="AFM10811.1"/>
    </source>
</evidence>
<organism evidence="2 3">
    <name type="scientific">Turneriella parva (strain ATCC BAA-1111 / DSM 21527 / NCTC 11395 / H)</name>
    <name type="common">Leptospira parva</name>
    <dbReference type="NCBI Taxonomy" id="869212"/>
    <lineage>
        <taxon>Bacteria</taxon>
        <taxon>Pseudomonadati</taxon>
        <taxon>Spirochaetota</taxon>
        <taxon>Spirochaetia</taxon>
        <taxon>Leptospirales</taxon>
        <taxon>Leptospiraceae</taxon>
        <taxon>Turneriella</taxon>
    </lineage>
</organism>
<evidence type="ECO:0008006" key="4">
    <source>
        <dbReference type="Google" id="ProtNLM"/>
    </source>
</evidence>
<dbReference type="OrthoDB" id="339112at2"/>
<keyword evidence="1" id="KW-0472">Membrane</keyword>
<dbReference type="RefSeq" id="WP_014801332.1">
    <property type="nucleotide sequence ID" value="NC_018020.1"/>
</dbReference>
<dbReference type="PANTHER" id="PTHR39456:SF1">
    <property type="entry name" value="METAL-DEPENDENT HYDROLASE"/>
    <property type="match status" value="1"/>
</dbReference>
<dbReference type="STRING" id="869212.Turpa_0149"/>
<evidence type="ECO:0000313" key="3">
    <source>
        <dbReference type="Proteomes" id="UP000006048"/>
    </source>
</evidence>
<proteinExistence type="predicted"/>
<keyword evidence="3" id="KW-1185">Reference proteome</keyword>